<dbReference type="Pfam" id="PF10676">
    <property type="entry name" value="gerPA"/>
    <property type="match status" value="1"/>
</dbReference>
<dbReference type="Proteomes" id="UP001595752">
    <property type="component" value="Unassembled WGS sequence"/>
</dbReference>
<keyword evidence="3" id="KW-1185">Reference proteome</keyword>
<dbReference type="PANTHER" id="PTHR37808">
    <property type="entry name" value="SPORE GERMINATION PROTEIN-LIKE PROTEIN YDZR-RELATED"/>
    <property type="match status" value="1"/>
</dbReference>
<dbReference type="RefSeq" id="WP_377911747.1">
    <property type="nucleotide sequence ID" value="NZ_JBHRZT010000008.1"/>
</dbReference>
<dbReference type="EMBL" id="JBHRZT010000008">
    <property type="protein sequence ID" value="MFC3882345.1"/>
    <property type="molecule type" value="Genomic_DNA"/>
</dbReference>
<proteinExistence type="inferred from homology"/>
<evidence type="ECO:0000313" key="2">
    <source>
        <dbReference type="EMBL" id="MFC3882345.1"/>
    </source>
</evidence>
<dbReference type="PANTHER" id="PTHR37808:SF1">
    <property type="entry name" value="SPORE GERMINATION PROTEIN-LIKE PROTEIN YDZR"/>
    <property type="match status" value="1"/>
</dbReference>
<organism evidence="2 3">
    <name type="scientific">Bacillus songklensis</name>
    <dbReference type="NCBI Taxonomy" id="1069116"/>
    <lineage>
        <taxon>Bacteria</taxon>
        <taxon>Bacillati</taxon>
        <taxon>Bacillota</taxon>
        <taxon>Bacilli</taxon>
        <taxon>Bacillales</taxon>
        <taxon>Bacillaceae</taxon>
        <taxon>Bacillus</taxon>
    </lineage>
</organism>
<comment type="caution">
    <text evidence="2">The sequence shown here is derived from an EMBL/GenBank/DDBJ whole genome shotgun (WGS) entry which is preliminary data.</text>
</comment>
<gene>
    <name evidence="2" type="ORF">ACFOU2_01900</name>
</gene>
<reference evidence="3" key="1">
    <citation type="journal article" date="2019" name="Int. J. Syst. Evol. Microbiol.">
        <title>The Global Catalogue of Microorganisms (GCM) 10K type strain sequencing project: providing services to taxonomists for standard genome sequencing and annotation.</title>
        <authorList>
            <consortium name="The Broad Institute Genomics Platform"/>
            <consortium name="The Broad Institute Genome Sequencing Center for Infectious Disease"/>
            <person name="Wu L."/>
            <person name="Ma J."/>
        </authorList>
    </citation>
    <scope>NUCLEOTIDE SEQUENCE [LARGE SCALE GENOMIC DNA]</scope>
    <source>
        <strain evidence="3">CCUG 61889</strain>
    </source>
</reference>
<accession>A0ABV8AZF9</accession>
<evidence type="ECO:0000313" key="3">
    <source>
        <dbReference type="Proteomes" id="UP001595752"/>
    </source>
</evidence>
<name>A0ABV8AZF9_9BACI</name>
<protein>
    <submittedName>
        <fullName evidence="2">Spore germination protein</fullName>
    </submittedName>
</protein>
<comment type="similarity">
    <text evidence="1">Belongs to the GerPA/GerPF family.</text>
</comment>
<sequence>MPSIGVPIQINHISAGGVVNVGDSVYISPKHSTKSISGSGGGNNGNFFIVKNDISITNGVDRDVNDQNQTANN</sequence>
<dbReference type="InterPro" id="IPR019618">
    <property type="entry name" value="Spore_germination_GerPA"/>
</dbReference>
<evidence type="ECO:0000256" key="1">
    <source>
        <dbReference type="ARBA" id="ARBA00008103"/>
    </source>
</evidence>